<protein>
    <submittedName>
        <fullName evidence="2">Uncharacterized protein</fullName>
    </submittedName>
</protein>
<dbReference type="Proteomes" id="UP000176662">
    <property type="component" value="Unassembled WGS sequence"/>
</dbReference>
<comment type="caution">
    <text evidence="2">The sequence shown here is derived from an EMBL/GenBank/DDBJ whole genome shotgun (WGS) entry which is preliminary data.</text>
</comment>
<accession>A0A1G2DYW8</accession>
<feature type="region of interest" description="Disordered" evidence="1">
    <location>
        <begin position="104"/>
        <end position="125"/>
    </location>
</feature>
<evidence type="ECO:0000256" key="1">
    <source>
        <dbReference type="SAM" id="MobiDB-lite"/>
    </source>
</evidence>
<gene>
    <name evidence="2" type="ORF">A2Z68_00395</name>
</gene>
<evidence type="ECO:0000313" key="2">
    <source>
        <dbReference type="EMBL" id="OGZ18210.1"/>
    </source>
</evidence>
<evidence type="ECO:0000313" key="3">
    <source>
        <dbReference type="Proteomes" id="UP000176662"/>
    </source>
</evidence>
<name>A0A1G2DYW8_9BACT</name>
<organism evidence="2 3">
    <name type="scientific">Candidatus Nealsonbacteria bacterium RBG_13_38_11</name>
    <dbReference type="NCBI Taxonomy" id="1801662"/>
    <lineage>
        <taxon>Bacteria</taxon>
        <taxon>Candidatus Nealsoniibacteriota</taxon>
    </lineage>
</organism>
<reference evidence="2 3" key="1">
    <citation type="journal article" date="2016" name="Nat. Commun.">
        <title>Thousands of microbial genomes shed light on interconnected biogeochemical processes in an aquifer system.</title>
        <authorList>
            <person name="Anantharaman K."/>
            <person name="Brown C.T."/>
            <person name="Hug L.A."/>
            <person name="Sharon I."/>
            <person name="Castelle C.J."/>
            <person name="Probst A.J."/>
            <person name="Thomas B.C."/>
            <person name="Singh A."/>
            <person name="Wilkins M.J."/>
            <person name="Karaoz U."/>
            <person name="Brodie E.L."/>
            <person name="Williams K.H."/>
            <person name="Hubbard S.S."/>
            <person name="Banfield J.F."/>
        </authorList>
    </citation>
    <scope>NUCLEOTIDE SEQUENCE [LARGE SCALE GENOMIC DNA]</scope>
</reference>
<dbReference type="EMBL" id="MHLX01000047">
    <property type="protein sequence ID" value="OGZ18210.1"/>
    <property type="molecule type" value="Genomic_DNA"/>
</dbReference>
<proteinExistence type="predicted"/>
<sequence length="125" mass="14196">MFNPETNLPKINSEKEREPIKDPVLYDFYISADNANLYSVGGIKRLAERMSLKLHELGVADFPSESKLAEAYRIASKIKENGQNVSEARLAMGEIASLIHESDGFKDSSNKWFEEKNKKNSEERT</sequence>
<dbReference type="AlphaFoldDB" id="A0A1G2DYW8"/>